<evidence type="ECO:0000313" key="2">
    <source>
        <dbReference type="EMBL" id="CAF3792682.1"/>
    </source>
</evidence>
<protein>
    <submittedName>
        <fullName evidence="1">Uncharacterized protein</fullName>
    </submittedName>
</protein>
<evidence type="ECO:0000313" key="1">
    <source>
        <dbReference type="EMBL" id="CAF2119513.1"/>
    </source>
</evidence>
<dbReference type="Proteomes" id="UP000663824">
    <property type="component" value="Unassembled WGS sequence"/>
</dbReference>
<sequence>MNQSSNRRNKQNQIGKYSTIFTDENNHSFNSGTALSSQSMVDDIPFEFNPKYRTIIVPNINIPEYDPTKIHNILATPIDFTLENRVLLEALEDLQRRKKEIEDNTLRQQVSSISSVVTTNNCSTTNSVVISSNVRPGNIHFPVTLVPSPPTLHPLAHIPSTQPTVHHLPVAITPFPPSISPTYRLPSVRDIYWPTSNQQSYMVPVSGPSALTSNTLCLPTPIHSTVSSLDSVKQNNQSFNNCDSKAANDLAATFDGTLDSDDPFHDAELKSLNDVAELRHLYSSIGSANTVRR</sequence>
<evidence type="ECO:0000313" key="3">
    <source>
        <dbReference type="Proteomes" id="UP000663824"/>
    </source>
</evidence>
<dbReference type="EMBL" id="CAJOBI010000088">
    <property type="protein sequence ID" value="CAF3792682.1"/>
    <property type="molecule type" value="Genomic_DNA"/>
</dbReference>
<dbReference type="EMBL" id="CAJNRE010013584">
    <property type="protein sequence ID" value="CAF2119513.1"/>
    <property type="molecule type" value="Genomic_DNA"/>
</dbReference>
<proteinExistence type="predicted"/>
<organism evidence="1 3">
    <name type="scientific">Rotaria magnacalcarata</name>
    <dbReference type="NCBI Taxonomy" id="392030"/>
    <lineage>
        <taxon>Eukaryota</taxon>
        <taxon>Metazoa</taxon>
        <taxon>Spiralia</taxon>
        <taxon>Gnathifera</taxon>
        <taxon>Rotifera</taxon>
        <taxon>Eurotatoria</taxon>
        <taxon>Bdelloidea</taxon>
        <taxon>Philodinida</taxon>
        <taxon>Philodinidae</taxon>
        <taxon>Rotaria</taxon>
    </lineage>
</organism>
<name>A0A816VD94_9BILA</name>
<accession>A0A816VD94</accession>
<reference evidence="1" key="1">
    <citation type="submission" date="2021-02" db="EMBL/GenBank/DDBJ databases">
        <authorList>
            <person name="Nowell W R."/>
        </authorList>
    </citation>
    <scope>NUCLEOTIDE SEQUENCE</scope>
</reference>
<comment type="caution">
    <text evidence="1">The sequence shown here is derived from an EMBL/GenBank/DDBJ whole genome shotgun (WGS) entry which is preliminary data.</text>
</comment>
<dbReference type="Proteomes" id="UP000676336">
    <property type="component" value="Unassembled WGS sequence"/>
</dbReference>
<dbReference type="AlphaFoldDB" id="A0A816VD94"/>
<gene>
    <name evidence="1" type="ORF">MBJ925_LOCUS25654</name>
    <name evidence="2" type="ORF">SMN809_LOCUS724</name>
</gene>